<accession>A0A9N9AID1</accession>
<proteinExistence type="predicted"/>
<dbReference type="OrthoDB" id="244495at2759"/>
<evidence type="ECO:0000313" key="1">
    <source>
        <dbReference type="EMBL" id="CAG8529265.1"/>
    </source>
</evidence>
<name>A0A9N9AID1_9GLOM</name>
<dbReference type="Gene3D" id="1.10.472.10">
    <property type="entry name" value="Cyclin-like"/>
    <property type="match status" value="1"/>
</dbReference>
<dbReference type="AlphaFoldDB" id="A0A9N9AID1"/>
<keyword evidence="2" id="KW-1185">Reference proteome</keyword>
<protein>
    <submittedName>
        <fullName evidence="1">5032_t:CDS:1</fullName>
    </submittedName>
</protein>
<dbReference type="Proteomes" id="UP000789508">
    <property type="component" value="Unassembled WGS sequence"/>
</dbReference>
<evidence type="ECO:0000313" key="2">
    <source>
        <dbReference type="Proteomes" id="UP000789508"/>
    </source>
</evidence>
<reference evidence="1" key="1">
    <citation type="submission" date="2021-06" db="EMBL/GenBank/DDBJ databases">
        <authorList>
            <person name="Kallberg Y."/>
            <person name="Tangrot J."/>
            <person name="Rosling A."/>
        </authorList>
    </citation>
    <scope>NUCLEOTIDE SEQUENCE</scope>
    <source>
        <strain evidence="1">FL130A</strain>
    </source>
</reference>
<comment type="caution">
    <text evidence="1">The sequence shown here is derived from an EMBL/GenBank/DDBJ whole genome shotgun (WGS) entry which is preliminary data.</text>
</comment>
<organism evidence="1 2">
    <name type="scientific">Ambispora leptoticha</name>
    <dbReference type="NCBI Taxonomy" id="144679"/>
    <lineage>
        <taxon>Eukaryota</taxon>
        <taxon>Fungi</taxon>
        <taxon>Fungi incertae sedis</taxon>
        <taxon>Mucoromycota</taxon>
        <taxon>Glomeromycotina</taxon>
        <taxon>Glomeromycetes</taxon>
        <taxon>Archaeosporales</taxon>
        <taxon>Ambisporaceae</taxon>
        <taxon>Ambispora</taxon>
    </lineage>
</organism>
<sequence length="388" mass="43563">MIHIKRRLERFLKTNYDNNSSSILFNKNGDSVIVQQHTWTGTDVTYVYAEAKKELVASSRPTPQHKHQNIGKSLWHPPLPSSRRELTLSVKLTQKCDKKVRSGVGHWVAPRSSNCDINTDQYQSSSSTSSLLTPGGNSSSSIISSSLRPRFSDFRPRDAFKKFCRDVITATQVSHSVILLSLLYISRMKSNNPAIQEDQYFDWLQVMDQFVLESEISQMNSNRDRLTQADCAIAINNNMSAGGVIPMEITSTPSNSFKRSAEEAFVDTGVVTSPPKRVPIYPSAPISTSSSSQSQQQTTNPTIRIMQQYIATRPTNPPSVTYYQLPSFANSSNTMNFLNSSSNHNQLHQHPHHKYYARKLHLQSNFLNARSPAGFAQINSMQFPTTVV</sequence>
<dbReference type="EMBL" id="CAJVPS010001210">
    <property type="protein sequence ID" value="CAG8529265.1"/>
    <property type="molecule type" value="Genomic_DNA"/>
</dbReference>
<gene>
    <name evidence="1" type="ORF">ALEPTO_LOCUS4856</name>
</gene>